<keyword evidence="3" id="KW-0072">Autophagy</keyword>
<dbReference type="GO" id="GO:0019901">
    <property type="term" value="F:protein kinase binding"/>
    <property type="evidence" value="ECO:0007669"/>
    <property type="project" value="TreeGrafter"/>
</dbReference>
<feature type="domain" description="Autophagy-related protein 11 C-terminal" evidence="8">
    <location>
        <begin position="770"/>
        <end position="865"/>
    </location>
</feature>
<accession>A0A0K8TKZ6</accession>
<keyword evidence="2" id="KW-0653">Protein transport</keyword>
<feature type="region of interest" description="Disordered" evidence="6">
    <location>
        <begin position="980"/>
        <end position="1026"/>
    </location>
</feature>
<feature type="coiled-coil region" evidence="5">
    <location>
        <begin position="542"/>
        <end position="583"/>
    </location>
</feature>
<evidence type="ECO:0000256" key="3">
    <source>
        <dbReference type="ARBA" id="ARBA00023006"/>
    </source>
</evidence>
<reference evidence="9" key="1">
    <citation type="journal article" date="2015" name="Insect Biochem. Mol. Biol.">
        <title>An insight into the sialome of the horse fly, Tabanus bromius.</title>
        <authorList>
            <person name="Ribeiro J.M."/>
            <person name="Kazimirova M."/>
            <person name="Takac P."/>
            <person name="Andersen J.F."/>
            <person name="Francischetti I.M."/>
        </authorList>
    </citation>
    <scope>NUCLEOTIDE SEQUENCE</scope>
</reference>
<dbReference type="Pfam" id="PF10377">
    <property type="entry name" value="ATG11"/>
    <property type="match status" value="1"/>
</dbReference>
<evidence type="ECO:0000256" key="5">
    <source>
        <dbReference type="SAM" id="Coils"/>
    </source>
</evidence>
<dbReference type="GO" id="GO:0060090">
    <property type="term" value="F:molecular adaptor activity"/>
    <property type="evidence" value="ECO:0007669"/>
    <property type="project" value="TreeGrafter"/>
</dbReference>
<dbReference type="InterPro" id="IPR045326">
    <property type="entry name" value="ATG17-like_dom"/>
</dbReference>
<dbReference type="InterPro" id="IPR019460">
    <property type="entry name" value="Atg11_C"/>
</dbReference>
<feature type="non-terminal residue" evidence="9">
    <location>
        <position position="1"/>
    </location>
</feature>
<keyword evidence="9" id="KW-0238">DNA-binding</keyword>
<dbReference type="InterPro" id="IPR040040">
    <property type="entry name" value="ATG11"/>
</dbReference>
<feature type="compositionally biased region" description="Low complexity" evidence="6">
    <location>
        <begin position="888"/>
        <end position="906"/>
    </location>
</feature>
<proteinExistence type="evidence at transcript level"/>
<feature type="compositionally biased region" description="Polar residues" evidence="6">
    <location>
        <begin position="984"/>
        <end position="998"/>
    </location>
</feature>
<evidence type="ECO:0000259" key="7">
    <source>
        <dbReference type="Pfam" id="PF04108"/>
    </source>
</evidence>
<feature type="compositionally biased region" description="Low complexity" evidence="6">
    <location>
        <begin position="393"/>
        <end position="405"/>
    </location>
</feature>
<feature type="compositionally biased region" description="Basic and acidic residues" evidence="6">
    <location>
        <begin position="1009"/>
        <end position="1019"/>
    </location>
</feature>
<dbReference type="EMBL" id="GDAI01002594">
    <property type="protein sequence ID" value="JAI15009.1"/>
    <property type="molecule type" value="mRNA"/>
</dbReference>
<dbReference type="PANTHER" id="PTHR13222">
    <property type="entry name" value="RB1-INDUCIBLE COILED-COIL"/>
    <property type="match status" value="1"/>
</dbReference>
<dbReference type="AlphaFoldDB" id="A0A0K8TKZ6"/>
<evidence type="ECO:0000259" key="8">
    <source>
        <dbReference type="Pfam" id="PF10377"/>
    </source>
</evidence>
<organism evidence="9">
    <name type="scientific">Tabanus bromius</name>
    <name type="common">Band-eyed brown horse fly</name>
    <dbReference type="NCBI Taxonomy" id="304241"/>
    <lineage>
        <taxon>Eukaryota</taxon>
        <taxon>Metazoa</taxon>
        <taxon>Ecdysozoa</taxon>
        <taxon>Arthropoda</taxon>
        <taxon>Hexapoda</taxon>
        <taxon>Insecta</taxon>
        <taxon>Pterygota</taxon>
        <taxon>Neoptera</taxon>
        <taxon>Endopterygota</taxon>
        <taxon>Diptera</taxon>
        <taxon>Brachycera</taxon>
        <taxon>Tabanomorpha</taxon>
        <taxon>Tabanoidea</taxon>
        <taxon>Tabanidae</taxon>
        <taxon>Tabanus</taxon>
    </lineage>
</organism>
<dbReference type="GO" id="GO:0034517">
    <property type="term" value="P:ribophagy"/>
    <property type="evidence" value="ECO:0007669"/>
    <property type="project" value="TreeGrafter"/>
</dbReference>
<feature type="compositionally biased region" description="Polar residues" evidence="6">
    <location>
        <begin position="412"/>
        <end position="424"/>
    </location>
</feature>
<feature type="coiled-coil region" evidence="5">
    <location>
        <begin position="470"/>
        <end position="497"/>
    </location>
</feature>
<dbReference type="GO" id="GO:0000422">
    <property type="term" value="P:autophagy of mitochondrion"/>
    <property type="evidence" value="ECO:0007669"/>
    <property type="project" value="TreeGrafter"/>
</dbReference>
<evidence type="ECO:0000256" key="6">
    <source>
        <dbReference type="SAM" id="MobiDB-lite"/>
    </source>
</evidence>
<feature type="domain" description="Autophagy protein ATG17-like" evidence="7">
    <location>
        <begin position="71"/>
        <end position="267"/>
    </location>
</feature>
<dbReference type="GO" id="GO:0034727">
    <property type="term" value="P:piecemeal microautophagy of the nucleus"/>
    <property type="evidence" value="ECO:0007669"/>
    <property type="project" value="TreeGrafter"/>
</dbReference>
<protein>
    <submittedName>
        <fullName evidence="9">Putative dna-binding transcription factor interacts with stathmin</fullName>
    </submittedName>
</protein>
<dbReference type="GO" id="GO:0003677">
    <property type="term" value="F:DNA binding"/>
    <property type="evidence" value="ECO:0007669"/>
    <property type="project" value="UniProtKB-KW"/>
</dbReference>
<dbReference type="Pfam" id="PF04108">
    <property type="entry name" value="ATG17_like"/>
    <property type="match status" value="1"/>
</dbReference>
<name>A0A0K8TKZ6_TABBR</name>
<dbReference type="GO" id="GO:0034045">
    <property type="term" value="C:phagophore assembly site membrane"/>
    <property type="evidence" value="ECO:0007669"/>
    <property type="project" value="TreeGrafter"/>
</dbReference>
<feature type="coiled-coil region" evidence="5">
    <location>
        <begin position="632"/>
        <end position="686"/>
    </location>
</feature>
<evidence type="ECO:0000256" key="1">
    <source>
        <dbReference type="ARBA" id="ARBA00022448"/>
    </source>
</evidence>
<sequence>EKSLPKDPKSNESSHISSAEHKSRCLTLLQWISAKENHKPLRLMAEECARGLDLFDKEKVKCVKDRVMVVIRHSEQEDIKEIKGIDDRLSGLERLMQELRKQVQDQKELAAAFQQNQNRASNLGDPSILPDLCNSHKNHLLVMLQNQKKLRDIRRRISKAKDELATNLNKRLKIVVHIENSMSELDNNLLFYHRCLRRVQRHLSIIEQIHQAPSIYVTAVTEVVRRRIFSSAFLLWSSDLACDLLTIYNDEMMRRQEFSAMFDGHFLNTLFPGMDDTPPAFANEAPSVFDSSLPSLTKNDIDVLSSYLPDLTSKIQLPDLGAVIDFFTIRSGSKSQEKSSLSDGKLQSAAVGQMLLHRPIDVHAHLKDGFESETDTEEFEKVGQSPNERRNLSSATNTVATSTSAFEKPEVTNMSTSTEIVPTQNTETLTEENLGSTRLEVESLKSLMNRMSQISRDSLALLKTELDSIRTESESRKEELKSEVNKLSQAWDNVKEESENRNREAIQRLTVDHELEINDMRKSLHSKDFEIEALKHDKNSLETSHAETVESLNKELSKLKEEIDRLNKLNESLESQVKYITHEHRTEIESLRCRFKLMESTKKSPSDTSLEKIEKPEMIDLAAHESVMNQIRKELKTEREIAIKNAIDAERLRWESLSSTIPILTQSELKKIIDEKDKQLDLYKEQWEITSKENFKLQSKIQALTTDEGSENLWLREKLDSMNHEKIRLLEELNMEKSRRLEMEASVISLRSSLSTREIGTCPDSNITKPSVTIDSCTEGDIVFIIWNSKHGQYIIVQNSSTLYFLHSDSHSVMNLKTPPNGDSALSEPVFCVGRVIYKEYCHARRDENRYRVSKGTKFYRVKVQPVLRSPDSSRAHRRERTEANAKTSTTSSISVSSQSIPVSRSTSTQHLIDSFAQTEKIGIQSTGRDMVDSGVAETVRSDYKERTISVTEEDEPLSISHERCRYISVSEEEEKALIEAESNQDCATPSLQLPTECSSEKDQEDSDEYRSLEAKDDLEFPTCVT</sequence>
<dbReference type="GO" id="GO:0061723">
    <property type="term" value="P:glycophagy"/>
    <property type="evidence" value="ECO:0007669"/>
    <property type="project" value="TreeGrafter"/>
</dbReference>
<keyword evidence="4 5" id="KW-0175">Coiled coil</keyword>
<evidence type="ECO:0000256" key="4">
    <source>
        <dbReference type="ARBA" id="ARBA00023054"/>
    </source>
</evidence>
<feature type="coiled-coil region" evidence="5">
    <location>
        <begin position="82"/>
        <end position="116"/>
    </location>
</feature>
<dbReference type="GO" id="GO:0015031">
    <property type="term" value="P:protein transport"/>
    <property type="evidence" value="ECO:0007669"/>
    <property type="project" value="UniProtKB-KW"/>
</dbReference>
<feature type="compositionally biased region" description="Basic and acidic residues" evidence="6">
    <location>
        <begin position="872"/>
        <end position="884"/>
    </location>
</feature>
<dbReference type="PANTHER" id="PTHR13222:SF1">
    <property type="entry name" value="RB1-INDUCIBLE COILED-COIL PROTEIN 1"/>
    <property type="match status" value="1"/>
</dbReference>
<feature type="region of interest" description="Disordered" evidence="6">
    <location>
        <begin position="869"/>
        <end position="906"/>
    </location>
</feature>
<evidence type="ECO:0000256" key="2">
    <source>
        <dbReference type="ARBA" id="ARBA00022927"/>
    </source>
</evidence>
<dbReference type="GO" id="GO:0000045">
    <property type="term" value="P:autophagosome assembly"/>
    <property type="evidence" value="ECO:0007669"/>
    <property type="project" value="InterPro"/>
</dbReference>
<dbReference type="GO" id="GO:0061709">
    <property type="term" value="P:reticulophagy"/>
    <property type="evidence" value="ECO:0007669"/>
    <property type="project" value="TreeGrafter"/>
</dbReference>
<feature type="region of interest" description="Disordered" evidence="6">
    <location>
        <begin position="371"/>
        <end position="431"/>
    </location>
</feature>
<evidence type="ECO:0000313" key="9">
    <source>
        <dbReference type="EMBL" id="JAI15009.1"/>
    </source>
</evidence>
<dbReference type="GO" id="GO:1990316">
    <property type="term" value="C:Atg1/ULK1 kinase complex"/>
    <property type="evidence" value="ECO:0007669"/>
    <property type="project" value="TreeGrafter"/>
</dbReference>
<feature type="coiled-coil region" evidence="5">
    <location>
        <begin position="143"/>
        <end position="170"/>
    </location>
</feature>
<keyword evidence="1" id="KW-0813">Transport</keyword>